<organism evidence="2 3">
    <name type="scientific">Paenibacillus tritici</name>
    <dbReference type="NCBI Taxonomy" id="1873425"/>
    <lineage>
        <taxon>Bacteria</taxon>
        <taxon>Bacillati</taxon>
        <taxon>Bacillota</taxon>
        <taxon>Bacilli</taxon>
        <taxon>Bacillales</taxon>
        <taxon>Paenibacillaceae</taxon>
        <taxon>Paenibacillus</taxon>
    </lineage>
</organism>
<gene>
    <name evidence="2" type="ORF">HQN87_08365</name>
</gene>
<dbReference type="RefSeq" id="WP_173130590.1">
    <property type="nucleotide sequence ID" value="NZ_JABMKX010000004.1"/>
</dbReference>
<proteinExistence type="predicted"/>
<sequence length="79" mass="8748">MKEIVKSMKSPAEEQATSVQSAPEVESTAGLFAKEQFLASAKYSYQDKDVLAALLEDNQLYSATEAQQVIEDFKNKEAE</sequence>
<protein>
    <submittedName>
        <fullName evidence="2">Uncharacterized protein</fullName>
    </submittedName>
</protein>
<comment type="caution">
    <text evidence="2">The sequence shown here is derived from an EMBL/GenBank/DDBJ whole genome shotgun (WGS) entry which is preliminary data.</text>
</comment>
<feature type="region of interest" description="Disordered" evidence="1">
    <location>
        <begin position="1"/>
        <end position="24"/>
    </location>
</feature>
<evidence type="ECO:0000313" key="3">
    <source>
        <dbReference type="Proteomes" id="UP000711047"/>
    </source>
</evidence>
<keyword evidence="3" id="KW-1185">Reference proteome</keyword>
<reference evidence="2 3" key="1">
    <citation type="submission" date="2020-05" db="EMBL/GenBank/DDBJ databases">
        <title>Paenibacillus glebae, sp. nov., Paenibacillus humi sp. nov., Paenibacillus pedi sp. nov., Paenibacillus terrestris sp. nov. and Paenibacillus terricola sp. nov., isolated from a forest top soil sample.</title>
        <authorList>
            <person name="Qi S."/>
            <person name="Carlier A."/>
            <person name="Cnockaert M."/>
            <person name="Vandamme P."/>
        </authorList>
    </citation>
    <scope>NUCLEOTIDE SEQUENCE [LARGE SCALE GENOMIC DNA]</scope>
    <source>
        <strain evidence="2 3">LMG 29502</strain>
    </source>
</reference>
<name>A0ABX2DNY6_9BACL</name>
<dbReference type="EMBL" id="JABMKX010000004">
    <property type="protein sequence ID" value="NQX45344.1"/>
    <property type="molecule type" value="Genomic_DNA"/>
</dbReference>
<dbReference type="Proteomes" id="UP000711047">
    <property type="component" value="Unassembled WGS sequence"/>
</dbReference>
<evidence type="ECO:0000256" key="1">
    <source>
        <dbReference type="SAM" id="MobiDB-lite"/>
    </source>
</evidence>
<accession>A0ABX2DNY6</accession>
<evidence type="ECO:0000313" key="2">
    <source>
        <dbReference type="EMBL" id="NQX45344.1"/>
    </source>
</evidence>